<protein>
    <submittedName>
        <fullName evidence="2">Uncharacterized protein</fullName>
    </submittedName>
</protein>
<evidence type="ECO:0000313" key="3">
    <source>
        <dbReference type="Proteomes" id="UP000192247"/>
    </source>
</evidence>
<name>A0A1V9X7C0_9ACAR</name>
<accession>A0A1V9X7C0</accession>
<dbReference type="EMBL" id="MNPL01021704">
    <property type="protein sequence ID" value="OQR69261.1"/>
    <property type="molecule type" value="Genomic_DNA"/>
</dbReference>
<organism evidence="2 3">
    <name type="scientific">Tropilaelaps mercedesae</name>
    <dbReference type="NCBI Taxonomy" id="418985"/>
    <lineage>
        <taxon>Eukaryota</taxon>
        <taxon>Metazoa</taxon>
        <taxon>Ecdysozoa</taxon>
        <taxon>Arthropoda</taxon>
        <taxon>Chelicerata</taxon>
        <taxon>Arachnida</taxon>
        <taxon>Acari</taxon>
        <taxon>Parasitiformes</taxon>
        <taxon>Mesostigmata</taxon>
        <taxon>Gamasina</taxon>
        <taxon>Dermanyssoidea</taxon>
        <taxon>Laelapidae</taxon>
        <taxon>Tropilaelaps</taxon>
    </lineage>
</organism>
<dbReference type="AlphaFoldDB" id="A0A1V9X7C0"/>
<dbReference type="InParanoid" id="A0A1V9X7C0"/>
<keyword evidence="3" id="KW-1185">Reference proteome</keyword>
<sequence length="172" mass="17133">MSRQSDGGPGPGTGPPQTKSTGSTAVAGAAANNNTTNNNSTTTSSNADAAPVFQSKRPPGRPRKQVPSELILQRKKIGYFPGRPRGSVRVRRKPASLEEGVGGPASSMGSLAGSAPSPSPGGIGQSAPMPASNHTTPPAGQSTEEPELAEGLVQGALTTTTTAAIMAGPPEP</sequence>
<proteinExistence type="predicted"/>
<feature type="compositionally biased region" description="Low complexity" evidence="1">
    <location>
        <begin position="15"/>
        <end position="50"/>
    </location>
</feature>
<feature type="compositionally biased region" description="Low complexity" evidence="1">
    <location>
        <begin position="104"/>
        <end position="116"/>
    </location>
</feature>
<evidence type="ECO:0000256" key="1">
    <source>
        <dbReference type="SAM" id="MobiDB-lite"/>
    </source>
</evidence>
<comment type="caution">
    <text evidence="2">The sequence shown here is derived from an EMBL/GenBank/DDBJ whole genome shotgun (WGS) entry which is preliminary data.</text>
</comment>
<feature type="region of interest" description="Disordered" evidence="1">
    <location>
        <begin position="1"/>
        <end position="172"/>
    </location>
</feature>
<dbReference type="Proteomes" id="UP000192247">
    <property type="component" value="Unassembled WGS sequence"/>
</dbReference>
<evidence type="ECO:0000313" key="2">
    <source>
        <dbReference type="EMBL" id="OQR69261.1"/>
    </source>
</evidence>
<reference evidence="2 3" key="1">
    <citation type="journal article" date="2017" name="Gigascience">
        <title>Draft genome of the honey bee ectoparasitic mite, Tropilaelaps mercedesae, is shaped by the parasitic life history.</title>
        <authorList>
            <person name="Dong X."/>
            <person name="Armstrong S.D."/>
            <person name="Xia D."/>
            <person name="Makepeace B.L."/>
            <person name="Darby A.C."/>
            <person name="Kadowaki T."/>
        </authorList>
    </citation>
    <scope>NUCLEOTIDE SEQUENCE [LARGE SCALE GENOMIC DNA]</scope>
    <source>
        <strain evidence="2">Wuxi-XJTLU</strain>
    </source>
</reference>
<feature type="compositionally biased region" description="Polar residues" evidence="1">
    <location>
        <begin position="132"/>
        <end position="143"/>
    </location>
</feature>
<gene>
    <name evidence="2" type="ORF">BIW11_12372</name>
</gene>